<evidence type="ECO:0000313" key="1">
    <source>
        <dbReference type="EMBL" id="PIT70688.1"/>
    </source>
</evidence>
<dbReference type="AlphaFoldDB" id="A0A2M6UWW1"/>
<proteinExistence type="predicted"/>
<comment type="caution">
    <text evidence="1">The sequence shown here is derived from an EMBL/GenBank/DDBJ whole genome shotgun (WGS) entry which is preliminary data.</text>
</comment>
<dbReference type="Proteomes" id="UP000230791">
    <property type="component" value="Unassembled WGS sequence"/>
</dbReference>
<sequence length="64" mass="7446">MSGKLLEFFRVFVWMTIFLDVKAYTKCILSNSNLLKGSIYENLLVNLSENKKAGHMETMVTWKL</sequence>
<dbReference type="EMBL" id="NJPP01000004">
    <property type="protein sequence ID" value="PIT70688.1"/>
    <property type="molecule type" value="Genomic_DNA"/>
</dbReference>
<name>A0A2M6UWW1_9HYPH</name>
<protein>
    <submittedName>
        <fullName evidence="1">Uncharacterized protein</fullName>
    </submittedName>
</protein>
<reference evidence="1 2" key="1">
    <citation type="submission" date="2017-06" db="EMBL/GenBank/DDBJ databases">
        <title>Draft genome of Bartonella tribocorum C635.</title>
        <authorList>
            <person name="Hadjadj L."/>
            <person name="Jiyipong T."/>
            <person name="Diene S.M."/>
            <person name="Morand S."/>
            <person name="Rolain J.-M."/>
        </authorList>
    </citation>
    <scope>NUCLEOTIDE SEQUENCE [LARGE SCALE GENOMIC DNA]</scope>
    <source>
        <strain evidence="1 2">C635</strain>
    </source>
</reference>
<organism evidence="1 2">
    <name type="scientific">Bartonella tribocorum</name>
    <dbReference type="NCBI Taxonomy" id="85701"/>
    <lineage>
        <taxon>Bacteria</taxon>
        <taxon>Pseudomonadati</taxon>
        <taxon>Pseudomonadota</taxon>
        <taxon>Alphaproteobacteria</taxon>
        <taxon>Hyphomicrobiales</taxon>
        <taxon>Bartonellaceae</taxon>
        <taxon>Bartonella</taxon>
    </lineage>
</organism>
<gene>
    <name evidence="1" type="ORF">CEV08_02770</name>
</gene>
<accession>A0A2M6UWW1</accession>
<evidence type="ECO:0000313" key="2">
    <source>
        <dbReference type="Proteomes" id="UP000230791"/>
    </source>
</evidence>